<keyword evidence="7" id="KW-0627">Porphyrin biosynthesis</keyword>
<evidence type="ECO:0000256" key="4">
    <source>
        <dbReference type="ARBA" id="ARBA00005638"/>
    </source>
</evidence>
<dbReference type="RefSeq" id="WP_115901214.1">
    <property type="nucleotide sequence ID" value="NZ_QUNS01000004.1"/>
</dbReference>
<comment type="pathway">
    <text evidence="3">Porphyrin-containing compound metabolism; protoporphyrin-IX biosynthesis; coproporphyrinogen-III from 5-aminolevulinate: step 2/4.</text>
</comment>
<comment type="similarity">
    <text evidence="4">Belongs to the HMBS family.</text>
</comment>
<dbReference type="Gene3D" id="3.40.50.10090">
    <property type="match status" value="2"/>
</dbReference>
<evidence type="ECO:0000256" key="8">
    <source>
        <dbReference type="ARBA" id="ARBA00048169"/>
    </source>
</evidence>
<sequence length="528" mass="59307">MQKIIRIGTRDSQLAMWQAKKVQKLLEELGHQTQLIPVKATGDLVLDKPLYELGITGIFTKNLDIAMLNGDIDIAVHSMKDVPTVLPEDIIQAAVLKRANYNDILLLKDNEEFMAQPNGVIATGSLRRKAQWLNRYPTHTVEGLRGNVNTRLQKLEDNDWNGAIFAAAGLERVGLRPQGAVNLTWMIPAPAQGAIMITALDKDEEIKEICTEINDKDTETCTGIEREFLKRLEGGCTAPIGALAFINEKEEEINFKGILLSRDGKKKIEVSKKVKVGKHKYVAKDCANYVIDKGGKLIMMEDEGIEKEFSIYSTKKLSEAQKKLLPTHMSVNDSDFIKIRFNRIAPKVIKQEIENVIITSKNGVEAILNSFTSDELQFKNIYCVGRRTKKLIDQRIGKVAHSERNAKRLSDYLSKELKGQEVTYFCSDLRLDTLPILLKANGVVVNEVEAYKTMYSPSKVDEKVNGVLFYSPSTVESYMEKNTGDKIAFCIGDTTANEAKKHFKEVQIAKMPTVESVLELVNLHFVKE</sequence>
<dbReference type="InterPro" id="IPR036108">
    <property type="entry name" value="4pyrrol_syn_uPrphyn_synt_sf"/>
</dbReference>
<dbReference type="PROSITE" id="PS00533">
    <property type="entry name" value="PORPHOBILINOGEN_DEAM"/>
    <property type="match status" value="1"/>
</dbReference>
<protein>
    <recommendedName>
        <fullName evidence="9">Hydroxymethylbilane synthase</fullName>
        <ecNumber evidence="9">2.5.1.61</ecNumber>
    </recommendedName>
</protein>
<evidence type="ECO:0000259" key="12">
    <source>
        <dbReference type="Pfam" id="PF03900"/>
    </source>
</evidence>
<dbReference type="InterPro" id="IPR022418">
    <property type="entry name" value="Porphobilinogen_deaminase_C"/>
</dbReference>
<dbReference type="Gene3D" id="3.40.190.10">
    <property type="entry name" value="Periplasmic binding protein-like II"/>
    <property type="match status" value="2"/>
</dbReference>
<evidence type="ECO:0000313" key="14">
    <source>
        <dbReference type="Proteomes" id="UP000256884"/>
    </source>
</evidence>
<dbReference type="InterPro" id="IPR000860">
    <property type="entry name" value="HemC"/>
</dbReference>
<dbReference type="CDD" id="cd13647">
    <property type="entry name" value="PBP2_PBGD_2"/>
    <property type="match status" value="1"/>
</dbReference>
<feature type="domain" description="Porphobilinogen deaminase C-terminal" evidence="12">
    <location>
        <begin position="221"/>
        <end position="288"/>
    </location>
</feature>
<dbReference type="InterPro" id="IPR036803">
    <property type="entry name" value="Porphobilinogen_deaminase_C_sf"/>
</dbReference>
<dbReference type="EMBL" id="QUNS01000004">
    <property type="protein sequence ID" value="REH50630.1"/>
    <property type="molecule type" value="Genomic_DNA"/>
</dbReference>
<dbReference type="GO" id="GO:0004418">
    <property type="term" value="F:hydroxymethylbilane synthase activity"/>
    <property type="evidence" value="ECO:0007669"/>
    <property type="project" value="UniProtKB-UniRule"/>
</dbReference>
<dbReference type="InterPro" id="IPR022419">
    <property type="entry name" value="Porphobilin_deaminase_cofac_BS"/>
</dbReference>
<evidence type="ECO:0000256" key="3">
    <source>
        <dbReference type="ARBA" id="ARBA00004735"/>
    </source>
</evidence>
<dbReference type="NCBIfam" id="TIGR00212">
    <property type="entry name" value="hemC"/>
    <property type="match status" value="1"/>
</dbReference>
<evidence type="ECO:0000256" key="6">
    <source>
        <dbReference type="ARBA" id="ARBA00022679"/>
    </source>
</evidence>
<comment type="subunit">
    <text evidence="5">Monomer.</text>
</comment>
<dbReference type="OrthoDB" id="9810298at2"/>
<evidence type="ECO:0000256" key="1">
    <source>
        <dbReference type="ARBA" id="ARBA00001916"/>
    </source>
</evidence>
<comment type="function">
    <text evidence="2">Tetrapolymerization of the monopyrrole PBG into the hydroxymethylbilane pre-uroporphyrinogen in several discrete steps.</text>
</comment>
<comment type="cofactor">
    <cofactor evidence="1">
        <name>dipyrromethane</name>
        <dbReference type="ChEBI" id="CHEBI:60342"/>
    </cofactor>
</comment>
<evidence type="ECO:0000256" key="9">
    <source>
        <dbReference type="NCBIfam" id="TIGR00212"/>
    </source>
</evidence>
<evidence type="ECO:0000256" key="5">
    <source>
        <dbReference type="ARBA" id="ARBA00011245"/>
    </source>
</evidence>
<dbReference type="Pfam" id="PF01379">
    <property type="entry name" value="Porphobil_deam"/>
    <property type="match status" value="1"/>
</dbReference>
<gene>
    <name evidence="13" type="ORF">C7448_104242</name>
</gene>
<dbReference type="Gene3D" id="3.30.160.40">
    <property type="entry name" value="Porphobilinogen deaminase, C-terminal domain"/>
    <property type="match status" value="1"/>
</dbReference>
<dbReference type="SUPFAM" id="SSF53850">
    <property type="entry name" value="Periplasmic binding protein-like II"/>
    <property type="match status" value="1"/>
</dbReference>
<dbReference type="EC" id="2.5.1.61" evidence="9"/>
<comment type="catalytic activity">
    <reaction evidence="8">
        <text>4 porphobilinogen + H2O = hydroxymethylbilane + 4 NH4(+)</text>
        <dbReference type="Rhea" id="RHEA:13185"/>
        <dbReference type="ChEBI" id="CHEBI:15377"/>
        <dbReference type="ChEBI" id="CHEBI:28938"/>
        <dbReference type="ChEBI" id="CHEBI:57845"/>
        <dbReference type="ChEBI" id="CHEBI:58126"/>
        <dbReference type="EC" id="2.5.1.61"/>
    </reaction>
</comment>
<dbReference type="PANTHER" id="PTHR11557:SF0">
    <property type="entry name" value="PORPHOBILINOGEN DEAMINASE"/>
    <property type="match status" value="1"/>
</dbReference>
<comment type="caution">
    <text evidence="13">The sequence shown here is derived from an EMBL/GenBank/DDBJ whole genome shotgun (WGS) entry which is preliminary data.</text>
</comment>
<keyword evidence="6" id="KW-0808">Transferase</keyword>
<dbReference type="InterPro" id="IPR022417">
    <property type="entry name" value="Porphobilin_deaminase_N"/>
</dbReference>
<dbReference type="GO" id="GO:0004852">
    <property type="term" value="F:uroporphyrinogen-III synthase activity"/>
    <property type="evidence" value="ECO:0007669"/>
    <property type="project" value="InterPro"/>
</dbReference>
<dbReference type="GO" id="GO:0005737">
    <property type="term" value="C:cytoplasm"/>
    <property type="evidence" value="ECO:0007669"/>
    <property type="project" value="UniProtKB-UniRule"/>
</dbReference>
<dbReference type="Pfam" id="PF03900">
    <property type="entry name" value="Porphobil_deamC"/>
    <property type="match status" value="1"/>
</dbReference>
<accession>A0A3E0HWI1</accession>
<dbReference type="Pfam" id="PF02602">
    <property type="entry name" value="HEM4"/>
    <property type="match status" value="1"/>
</dbReference>
<dbReference type="PANTHER" id="PTHR11557">
    <property type="entry name" value="PORPHOBILINOGEN DEAMINASE"/>
    <property type="match status" value="1"/>
</dbReference>
<evidence type="ECO:0000259" key="10">
    <source>
        <dbReference type="Pfam" id="PF01379"/>
    </source>
</evidence>
<evidence type="ECO:0000256" key="7">
    <source>
        <dbReference type="ARBA" id="ARBA00023244"/>
    </source>
</evidence>
<dbReference type="SUPFAM" id="SSF54782">
    <property type="entry name" value="Porphobilinogen deaminase (hydroxymethylbilane synthase), C-terminal domain"/>
    <property type="match status" value="1"/>
</dbReference>
<evidence type="ECO:0000256" key="2">
    <source>
        <dbReference type="ARBA" id="ARBA00002869"/>
    </source>
</evidence>
<organism evidence="13 14">
    <name type="scientific">Tenacibaculum gallaicum</name>
    <dbReference type="NCBI Taxonomy" id="561505"/>
    <lineage>
        <taxon>Bacteria</taxon>
        <taxon>Pseudomonadati</taxon>
        <taxon>Bacteroidota</taxon>
        <taxon>Flavobacteriia</taxon>
        <taxon>Flavobacteriales</taxon>
        <taxon>Flavobacteriaceae</taxon>
        <taxon>Tenacibaculum</taxon>
    </lineage>
</organism>
<dbReference type="GO" id="GO:0006783">
    <property type="term" value="P:heme biosynthetic process"/>
    <property type="evidence" value="ECO:0007669"/>
    <property type="project" value="TreeGrafter"/>
</dbReference>
<dbReference type="PRINTS" id="PR00151">
    <property type="entry name" value="PORPHBDMNASE"/>
</dbReference>
<dbReference type="InterPro" id="IPR003754">
    <property type="entry name" value="4pyrrol_synth_uPrphyn_synth"/>
</dbReference>
<evidence type="ECO:0000259" key="11">
    <source>
        <dbReference type="Pfam" id="PF02602"/>
    </source>
</evidence>
<keyword evidence="14" id="KW-1185">Reference proteome</keyword>
<dbReference type="CDD" id="cd06578">
    <property type="entry name" value="HemD"/>
    <property type="match status" value="1"/>
</dbReference>
<dbReference type="AlphaFoldDB" id="A0A3E0HWI1"/>
<evidence type="ECO:0000313" key="13">
    <source>
        <dbReference type="EMBL" id="REH50630.1"/>
    </source>
</evidence>
<reference evidence="13 14" key="1">
    <citation type="submission" date="2018-08" db="EMBL/GenBank/DDBJ databases">
        <title>Genomic Encyclopedia of Type Strains, Phase IV (KMG-IV): sequencing the most valuable type-strain genomes for metagenomic binning, comparative biology and taxonomic classification.</title>
        <authorList>
            <person name="Goeker M."/>
        </authorList>
    </citation>
    <scope>NUCLEOTIDE SEQUENCE [LARGE SCALE GENOMIC DNA]</scope>
    <source>
        <strain evidence="13 14">DSM 18841</strain>
    </source>
</reference>
<dbReference type="SUPFAM" id="SSF69618">
    <property type="entry name" value="HemD-like"/>
    <property type="match status" value="1"/>
</dbReference>
<feature type="domain" description="Tetrapyrrole biosynthesis uroporphyrinogen III synthase" evidence="11">
    <location>
        <begin position="340"/>
        <end position="518"/>
    </location>
</feature>
<feature type="domain" description="Porphobilinogen deaminase N-terminal" evidence="10">
    <location>
        <begin position="5"/>
        <end position="207"/>
    </location>
</feature>
<proteinExistence type="inferred from homology"/>
<dbReference type="Proteomes" id="UP000256884">
    <property type="component" value="Unassembled WGS sequence"/>
</dbReference>
<name>A0A3E0HWI1_9FLAO</name>